<keyword evidence="3 8" id="KW-0132">Cell division</keyword>
<dbReference type="EMBL" id="FPBT01000004">
    <property type="protein sequence ID" value="SFU41948.1"/>
    <property type="molecule type" value="Genomic_DNA"/>
</dbReference>
<feature type="compositionally biased region" description="Basic and acidic residues" evidence="7">
    <location>
        <begin position="237"/>
        <end position="253"/>
    </location>
</feature>
<dbReference type="PANTHER" id="PTHR35794">
    <property type="entry name" value="CELL DIVISION PROTEIN DIVIVA"/>
    <property type="match status" value="1"/>
</dbReference>
<comment type="subcellular location">
    <subcellularLocation>
        <location evidence="1">Cytoplasm</location>
    </subcellularLocation>
</comment>
<dbReference type="Proteomes" id="UP000198817">
    <property type="component" value="Unassembled WGS sequence"/>
</dbReference>
<protein>
    <submittedName>
        <fullName evidence="8">Cell division initiation protein</fullName>
    </submittedName>
</protein>
<feature type="compositionally biased region" description="Basic and acidic residues" evidence="7">
    <location>
        <begin position="205"/>
        <end position="217"/>
    </location>
</feature>
<dbReference type="RefSeq" id="WP_090470331.1">
    <property type="nucleotide sequence ID" value="NZ_CACWQI010000002.1"/>
</dbReference>
<dbReference type="AlphaFoldDB" id="A0A1I7G0F5"/>
<keyword evidence="9" id="KW-1185">Reference proteome</keyword>
<dbReference type="Pfam" id="PF05103">
    <property type="entry name" value="DivIVA"/>
    <property type="match status" value="1"/>
</dbReference>
<dbReference type="PANTHER" id="PTHR35794:SF1">
    <property type="entry name" value="CELL CYCLE PROTEIN GPSB"/>
    <property type="match status" value="1"/>
</dbReference>
<evidence type="ECO:0000256" key="6">
    <source>
        <dbReference type="SAM" id="Coils"/>
    </source>
</evidence>
<proteinExistence type="predicted"/>
<name>A0A1I7G0F5_9FIRM</name>
<evidence type="ECO:0000256" key="4">
    <source>
        <dbReference type="ARBA" id="ARBA00023054"/>
    </source>
</evidence>
<dbReference type="InterPro" id="IPR007793">
    <property type="entry name" value="DivIVA_fam"/>
</dbReference>
<evidence type="ECO:0000256" key="3">
    <source>
        <dbReference type="ARBA" id="ARBA00022618"/>
    </source>
</evidence>
<keyword evidence="4 6" id="KW-0175">Coiled coil</keyword>
<keyword evidence="5" id="KW-0131">Cell cycle</keyword>
<evidence type="ECO:0000256" key="7">
    <source>
        <dbReference type="SAM" id="MobiDB-lite"/>
    </source>
</evidence>
<feature type="coiled-coil region" evidence="6">
    <location>
        <begin position="35"/>
        <end position="69"/>
    </location>
</feature>
<organism evidence="8 9">
    <name type="scientific">Eubacterium pyruvativorans</name>
    <dbReference type="NCBI Taxonomy" id="155865"/>
    <lineage>
        <taxon>Bacteria</taxon>
        <taxon>Bacillati</taxon>
        <taxon>Bacillota</taxon>
        <taxon>Clostridia</taxon>
        <taxon>Eubacteriales</taxon>
        <taxon>Eubacteriaceae</taxon>
        <taxon>Eubacterium</taxon>
    </lineage>
</organism>
<feature type="coiled-coil region" evidence="6">
    <location>
        <begin position="103"/>
        <end position="130"/>
    </location>
</feature>
<evidence type="ECO:0000256" key="5">
    <source>
        <dbReference type="ARBA" id="ARBA00023306"/>
    </source>
</evidence>
<dbReference type="OrthoDB" id="9815492at2"/>
<dbReference type="Gene3D" id="6.10.250.660">
    <property type="match status" value="1"/>
</dbReference>
<reference evidence="8 9" key="1">
    <citation type="submission" date="2016-10" db="EMBL/GenBank/DDBJ databases">
        <authorList>
            <person name="de Groot N.N."/>
        </authorList>
    </citation>
    <scope>NUCLEOTIDE SEQUENCE [LARGE SCALE GENOMIC DNA]</scope>
    <source>
        <strain evidence="8 9">KHGC13</strain>
    </source>
</reference>
<evidence type="ECO:0000256" key="2">
    <source>
        <dbReference type="ARBA" id="ARBA00022490"/>
    </source>
</evidence>
<keyword evidence="2" id="KW-0963">Cytoplasm</keyword>
<feature type="region of interest" description="Disordered" evidence="7">
    <location>
        <begin position="192"/>
        <end position="287"/>
    </location>
</feature>
<dbReference type="STRING" id="155865.SAMN05216515_10461"/>
<evidence type="ECO:0000256" key="1">
    <source>
        <dbReference type="ARBA" id="ARBA00004496"/>
    </source>
</evidence>
<dbReference type="NCBIfam" id="TIGR03544">
    <property type="entry name" value="DivI1A_domain"/>
    <property type="match status" value="1"/>
</dbReference>
<dbReference type="GO" id="GO:0005737">
    <property type="term" value="C:cytoplasm"/>
    <property type="evidence" value="ECO:0007669"/>
    <property type="project" value="UniProtKB-SubCell"/>
</dbReference>
<evidence type="ECO:0000313" key="9">
    <source>
        <dbReference type="Proteomes" id="UP000198817"/>
    </source>
</evidence>
<dbReference type="InterPro" id="IPR019933">
    <property type="entry name" value="DivIVA_domain"/>
</dbReference>
<gene>
    <name evidence="8" type="ORF">SAMN05216508_10470</name>
</gene>
<sequence>MVTPNDIQNKVFSNAMRGYNKREVDEFLDEITIDFQKQLDENAKMAAEIKQLNAQIEESKKTQQSVANTLEQAKRLMSDISESAEKRAEVIIKNARLDAQTITRNAKDSVESLTREAELLQRKISTFKADFRDFMQKEQQKVEDNVDDLFSDLEGELNHSGVVSGQINSLDSLERELKDLPDAEDILAKAEQKALESEKPEEDMDRTKVMNRAREPEEIPEDLSRTIVMDRSTLSHTDFDFRGEEPAGRREEPASEEEDFLKKIDEEVETYRPSQTGAPRKEPAFDDKAKTIVVDEKEILSRLK</sequence>
<accession>A0A1I7G0F5</accession>
<evidence type="ECO:0000313" key="8">
    <source>
        <dbReference type="EMBL" id="SFU41948.1"/>
    </source>
</evidence>
<dbReference type="GO" id="GO:0051301">
    <property type="term" value="P:cell division"/>
    <property type="evidence" value="ECO:0007669"/>
    <property type="project" value="UniProtKB-KW"/>
</dbReference>